<name>A0ABU8HKM3_9BACI</name>
<proteinExistence type="predicted"/>
<dbReference type="EMBL" id="JBBAXC010000032">
    <property type="protein sequence ID" value="MEI5909598.1"/>
    <property type="molecule type" value="Genomic_DNA"/>
</dbReference>
<protein>
    <submittedName>
        <fullName evidence="1">Sigma factor G inhibitor Gin</fullName>
    </submittedName>
</protein>
<dbReference type="Proteomes" id="UP001312865">
    <property type="component" value="Unassembled WGS sequence"/>
</dbReference>
<comment type="caution">
    <text evidence="1">The sequence shown here is derived from an EMBL/GenBank/DDBJ whole genome shotgun (WGS) entry which is preliminary data.</text>
</comment>
<sequence length="66" mass="7712">MDQQDSLKYGETCIICSHQKEIGIHLYTSFICSDCEKEMINTETKDPSYHYYVQRLKVITTPHIPS</sequence>
<reference evidence="1 2" key="1">
    <citation type="journal article" date="2018" name="J. Microbiol.">
        <title>Bacillus spongiae sp. nov., isolated from sponge of Jeju Island.</title>
        <authorList>
            <person name="Lee G.E."/>
            <person name="Im W.T."/>
            <person name="Park J.S."/>
        </authorList>
    </citation>
    <scope>NUCLEOTIDE SEQUENCE [LARGE SCALE GENOMIC DNA]</scope>
    <source>
        <strain evidence="1 2">135PIL107-10</strain>
    </source>
</reference>
<accession>A0ABU8HKM3</accession>
<keyword evidence="2" id="KW-1185">Reference proteome</keyword>
<organism evidence="1 2">
    <name type="scientific">Bacillus spongiae</name>
    <dbReference type="NCBI Taxonomy" id="2683610"/>
    <lineage>
        <taxon>Bacteria</taxon>
        <taxon>Bacillati</taxon>
        <taxon>Bacillota</taxon>
        <taxon>Bacilli</taxon>
        <taxon>Bacillales</taxon>
        <taxon>Bacillaceae</taxon>
        <taxon>Bacillus</taxon>
    </lineage>
</organism>
<dbReference type="InterPro" id="IPR019700">
    <property type="entry name" value="Sigma-G_inhibitor_Gin"/>
</dbReference>
<dbReference type="RefSeq" id="WP_336589042.1">
    <property type="nucleotide sequence ID" value="NZ_JBBAXC010000032.1"/>
</dbReference>
<evidence type="ECO:0000313" key="1">
    <source>
        <dbReference type="EMBL" id="MEI5909598.1"/>
    </source>
</evidence>
<dbReference type="Pfam" id="PF10764">
    <property type="entry name" value="Gin"/>
    <property type="match status" value="1"/>
</dbReference>
<evidence type="ECO:0000313" key="2">
    <source>
        <dbReference type="Proteomes" id="UP001312865"/>
    </source>
</evidence>
<gene>
    <name evidence="1" type="ORF">WAK64_21605</name>
</gene>